<dbReference type="InterPro" id="IPR000089">
    <property type="entry name" value="Biotin_lipoyl"/>
</dbReference>
<dbReference type="EMBL" id="JFZT01000017">
    <property type="protein sequence ID" value="EZQ11107.1"/>
    <property type="molecule type" value="Genomic_DNA"/>
</dbReference>
<comment type="caution">
    <text evidence="3">The sequence shown here is derived from an EMBL/GenBank/DDBJ whole genome shotgun (WGS) entry which is preliminary data.</text>
</comment>
<dbReference type="RefSeq" id="WP_048098832.1">
    <property type="nucleotide sequence ID" value="NZ_JFZT01000017.1"/>
</dbReference>
<protein>
    <submittedName>
        <fullName evidence="3">Acetyl/propionyl-CoA carboxylase</fullName>
    </submittedName>
</protein>
<dbReference type="PANTHER" id="PTHR45266">
    <property type="entry name" value="OXALOACETATE DECARBOXYLASE ALPHA CHAIN"/>
    <property type="match status" value="1"/>
</dbReference>
<evidence type="ECO:0000313" key="3">
    <source>
        <dbReference type="EMBL" id="EZQ11107.1"/>
    </source>
</evidence>
<evidence type="ECO:0000313" key="4">
    <source>
        <dbReference type="Proteomes" id="UP000024332"/>
    </source>
</evidence>
<dbReference type="Gene3D" id="2.40.50.100">
    <property type="match status" value="1"/>
</dbReference>
<dbReference type="Pfam" id="PF00364">
    <property type="entry name" value="Biotin_lipoyl"/>
    <property type="match status" value="1"/>
</dbReference>
<proteinExistence type="predicted"/>
<keyword evidence="4" id="KW-1185">Reference proteome</keyword>
<organism evidence="3 4">
    <name type="scientific">Candidatus Acidianus copahuensis</name>
    <dbReference type="NCBI Taxonomy" id="1160895"/>
    <lineage>
        <taxon>Archaea</taxon>
        <taxon>Thermoproteota</taxon>
        <taxon>Thermoprotei</taxon>
        <taxon>Sulfolobales</taxon>
        <taxon>Sulfolobaceae</taxon>
        <taxon>Acidianus</taxon>
    </lineage>
</organism>
<dbReference type="CDD" id="cd06850">
    <property type="entry name" value="biotinyl_domain"/>
    <property type="match status" value="1"/>
</dbReference>
<feature type="domain" description="Lipoyl-binding" evidence="2">
    <location>
        <begin position="89"/>
        <end position="167"/>
    </location>
</feature>
<keyword evidence="1" id="KW-0092">Biotin</keyword>
<dbReference type="OrthoDB" id="31083at2157"/>
<evidence type="ECO:0000256" key="1">
    <source>
        <dbReference type="ARBA" id="ARBA00023267"/>
    </source>
</evidence>
<gene>
    <name evidence="3" type="ORF">CM19_02605</name>
</gene>
<dbReference type="InterPro" id="IPR050709">
    <property type="entry name" value="Biotin_Carboxyl_Carrier/Decarb"/>
</dbReference>
<dbReference type="AlphaFoldDB" id="A0A031LRX9"/>
<evidence type="ECO:0000259" key="2">
    <source>
        <dbReference type="PROSITE" id="PS50968"/>
    </source>
</evidence>
<dbReference type="PANTHER" id="PTHR45266:SF3">
    <property type="entry name" value="OXALOACETATE DECARBOXYLASE ALPHA CHAIN"/>
    <property type="match status" value="1"/>
</dbReference>
<name>A0A031LRX9_9CREN</name>
<dbReference type="PROSITE" id="PS50968">
    <property type="entry name" value="BIOTINYL_LIPOYL"/>
    <property type="match status" value="1"/>
</dbReference>
<accession>A0A031LRX9</accession>
<dbReference type="InterPro" id="IPR011053">
    <property type="entry name" value="Single_hybrid_motif"/>
</dbReference>
<sequence length="167" mass="18496">MKLMRIYSETGDTYLMSFDTQGNNDKVKSETNEFDIEFLGKGTRENEYIFKVNGEPHSVFLDNGYVLVDNASVFKVERIVELPSKEGQSVEEMIRGREGEVISPLQGRVVMIRVKEGDAVNKGQPLLSVEAMKSETVISAPVAGVVDKILVKQGQGVKKGDTLVLIK</sequence>
<dbReference type="Proteomes" id="UP000024332">
    <property type="component" value="Unassembled WGS sequence"/>
</dbReference>
<dbReference type="STRING" id="1160895.CM19_02605"/>
<dbReference type="SUPFAM" id="SSF51230">
    <property type="entry name" value="Single hybrid motif"/>
    <property type="match status" value="1"/>
</dbReference>
<reference evidence="3 4" key="1">
    <citation type="submission" date="2014-03" db="EMBL/GenBank/DDBJ databases">
        <title>Draft genome sequence of the novel thermoacidophilic archaea Acidianus copahuensis ALE1 strain, isolated from Copahue volcanic area in Neuquen Argentina.</title>
        <authorList>
            <person name="Urbieta M.S."/>
            <person name="Rascovan N."/>
            <person name="Castro C."/>
            <person name="Revale S."/>
            <person name="Giaveno M.A."/>
            <person name="Vazquez M.P."/>
            <person name="Donati E.R."/>
        </authorList>
    </citation>
    <scope>NUCLEOTIDE SEQUENCE [LARGE SCALE GENOMIC DNA]</scope>
    <source>
        <strain evidence="3 4">ALE1</strain>
    </source>
</reference>
<dbReference type="FunFam" id="2.40.50.100:FF:000003">
    <property type="entry name" value="Acetyl-CoA carboxylase biotin carboxyl carrier protein"/>
    <property type="match status" value="1"/>
</dbReference>